<evidence type="ECO:0000313" key="2">
    <source>
        <dbReference type="EMBL" id="GAA5441035.1"/>
    </source>
</evidence>
<dbReference type="EMBL" id="BAABQU010000034">
    <property type="protein sequence ID" value="GAA5441035.1"/>
    <property type="molecule type" value="Genomic_DNA"/>
</dbReference>
<accession>A0ABP9UH88</accession>
<comment type="similarity">
    <text evidence="1">Belongs to the asp23 family.</text>
</comment>
<dbReference type="Pfam" id="PF03780">
    <property type="entry name" value="Asp23"/>
    <property type="match status" value="1"/>
</dbReference>
<protein>
    <submittedName>
        <fullName evidence="2">Uncharacterized protein Spy1614</fullName>
    </submittedName>
</protein>
<name>A0ABP9UH88_9DEIO</name>
<sequence length="122" mass="12768">MREQAGGILPFTVTGSIQITEAALASLIGLIAHEIPGVVGMAPANLKEGISRVLGRANVSDGVVISRDGNRFAADLYVVVAYGVSIPTVARNIVERVEHTLKTQAGTELTAIRVHAVGVQRV</sequence>
<keyword evidence="3" id="KW-1185">Reference proteome</keyword>
<gene>
    <name evidence="2" type="ORF">Dcae01_02568</name>
</gene>
<evidence type="ECO:0000256" key="1">
    <source>
        <dbReference type="ARBA" id="ARBA00005721"/>
    </source>
</evidence>
<evidence type="ECO:0000313" key="3">
    <source>
        <dbReference type="Proteomes" id="UP001423409"/>
    </source>
</evidence>
<dbReference type="InterPro" id="IPR005531">
    <property type="entry name" value="Asp23"/>
</dbReference>
<dbReference type="Proteomes" id="UP001423409">
    <property type="component" value="Unassembled WGS sequence"/>
</dbReference>
<reference evidence="2 3" key="1">
    <citation type="submission" date="2024-02" db="EMBL/GenBank/DDBJ databases">
        <title>Deinococcus caeni NBRC 101312.</title>
        <authorList>
            <person name="Ichikawa N."/>
            <person name="Katano-Makiyama Y."/>
            <person name="Hidaka K."/>
        </authorList>
    </citation>
    <scope>NUCLEOTIDE SEQUENCE [LARGE SCALE GENOMIC DNA]</scope>
    <source>
        <strain evidence="2 3">NBRC 101312</strain>
    </source>
</reference>
<comment type="caution">
    <text evidence="2">The sequence shown here is derived from an EMBL/GenBank/DDBJ whole genome shotgun (WGS) entry which is preliminary data.</text>
</comment>
<proteinExistence type="inferred from homology"/>
<dbReference type="PANTHER" id="PTHR34297:SF2">
    <property type="entry name" value="ASP23_GLS24 FAMILY ENVELOPE STRESS RESPONSE PROTEIN"/>
    <property type="match status" value="1"/>
</dbReference>
<organism evidence="2 3">
    <name type="scientific">Deinococcus caeni</name>
    <dbReference type="NCBI Taxonomy" id="569127"/>
    <lineage>
        <taxon>Bacteria</taxon>
        <taxon>Thermotogati</taxon>
        <taxon>Deinococcota</taxon>
        <taxon>Deinococci</taxon>
        <taxon>Deinococcales</taxon>
        <taxon>Deinococcaceae</taxon>
        <taxon>Deinococcus</taxon>
    </lineage>
</organism>
<dbReference type="PANTHER" id="PTHR34297">
    <property type="entry name" value="HYPOTHETICAL CYTOSOLIC PROTEIN-RELATED"/>
    <property type="match status" value="1"/>
</dbReference>